<dbReference type="InterPro" id="IPR013083">
    <property type="entry name" value="Znf_RING/FYVE/PHD"/>
</dbReference>
<dbReference type="Pfam" id="PF13639">
    <property type="entry name" value="zf-RING_2"/>
    <property type="match status" value="1"/>
</dbReference>
<dbReference type="GO" id="GO:0061630">
    <property type="term" value="F:ubiquitin protein ligase activity"/>
    <property type="evidence" value="ECO:0007669"/>
    <property type="project" value="TreeGrafter"/>
</dbReference>
<evidence type="ECO:0000313" key="5">
    <source>
        <dbReference type="EMBL" id="RDW70615.1"/>
    </source>
</evidence>
<dbReference type="GO" id="GO:0006511">
    <property type="term" value="P:ubiquitin-dependent protein catabolic process"/>
    <property type="evidence" value="ECO:0007669"/>
    <property type="project" value="TreeGrafter"/>
</dbReference>
<dbReference type="InterPro" id="IPR001841">
    <property type="entry name" value="Znf_RING"/>
</dbReference>
<evidence type="ECO:0000313" key="6">
    <source>
        <dbReference type="Proteomes" id="UP000256690"/>
    </source>
</evidence>
<keyword evidence="3" id="KW-0472">Membrane</keyword>
<dbReference type="GO" id="GO:0005737">
    <property type="term" value="C:cytoplasm"/>
    <property type="evidence" value="ECO:0007669"/>
    <property type="project" value="TreeGrafter"/>
</dbReference>
<keyword evidence="1" id="KW-0863">Zinc-finger</keyword>
<keyword evidence="3" id="KW-1133">Transmembrane helix</keyword>
<sequence>MPLFLAAAKSFTTAATLFASPGKKINSTSPTNSSSPFHFVLDGDIQTLSAQNAPEDGPIKGLLFVPSLSSHDPCDNATAPFIPANVTRHHDVTPFTNQTTGIAPWITPNCSQSFLEASRRVGAEALVFFLPESDDTKPPPPADTTWLLSGSSSWESENMYPVYAIPGPAGLVLMEQLSWFSNNRTLPQDQINRTEALSQNETWNLRLFSVIDLGELSFMDQFARAVTDLGFTEERGGKAPSIWGFLLAILGTIIVLCMILLLLYQLLQRRRREDLQRQLEAGTTDHQYDLQHFRVPRDILARLPVYIYPGPGDPDKEGAGFDSGQNNFQDRIDSVRDAKTDPAKVEKEPEAESEAQITKYTSPIRVLGTLDTEQNLKTNARHEKFPPRPCPYEPSSPTTKDETEYDHSKHAKRLSRSQTTCAICLDDFIPSSSTVRELPCGHIYHPECIDISLTHTSSLCPLCKKSVLAPEFFPISTPGVVDGRDGMTEL</sequence>
<dbReference type="RefSeq" id="XP_026601146.1">
    <property type="nucleotide sequence ID" value="XM_026750142.1"/>
</dbReference>
<organism evidence="5 6">
    <name type="scientific">Aspergillus mulundensis</name>
    <dbReference type="NCBI Taxonomy" id="1810919"/>
    <lineage>
        <taxon>Eukaryota</taxon>
        <taxon>Fungi</taxon>
        <taxon>Dikarya</taxon>
        <taxon>Ascomycota</taxon>
        <taxon>Pezizomycotina</taxon>
        <taxon>Eurotiomycetes</taxon>
        <taxon>Eurotiomycetidae</taxon>
        <taxon>Eurotiales</taxon>
        <taxon>Aspergillaceae</taxon>
        <taxon>Aspergillus</taxon>
        <taxon>Aspergillus subgen. Nidulantes</taxon>
    </lineage>
</organism>
<dbReference type="OrthoDB" id="21204at2759"/>
<feature type="region of interest" description="Disordered" evidence="2">
    <location>
        <begin position="381"/>
        <end position="411"/>
    </location>
</feature>
<evidence type="ECO:0000256" key="2">
    <source>
        <dbReference type="SAM" id="MobiDB-lite"/>
    </source>
</evidence>
<dbReference type="Proteomes" id="UP000256690">
    <property type="component" value="Unassembled WGS sequence"/>
</dbReference>
<reference evidence="5 6" key="1">
    <citation type="journal article" date="2018" name="IMA Fungus">
        <title>IMA Genome-F 9: Draft genome sequence of Annulohypoxylon stygium, Aspergillus mulundensis, Berkeleyomyces basicola (syn. Thielaviopsis basicola), Ceratocystis smalleyi, two Cercospora beticola strains, Coleophoma cylindrospora, Fusarium fracticaudum, Phialophora cf. hyalina, and Morchella septimelata.</title>
        <authorList>
            <person name="Wingfield B.D."/>
            <person name="Bills G.F."/>
            <person name="Dong Y."/>
            <person name="Huang W."/>
            <person name="Nel W.J."/>
            <person name="Swalarsk-Parry B.S."/>
            <person name="Vaghefi N."/>
            <person name="Wilken P.M."/>
            <person name="An Z."/>
            <person name="de Beer Z.W."/>
            <person name="De Vos L."/>
            <person name="Chen L."/>
            <person name="Duong T.A."/>
            <person name="Gao Y."/>
            <person name="Hammerbacher A."/>
            <person name="Kikkert J.R."/>
            <person name="Li Y."/>
            <person name="Li H."/>
            <person name="Li K."/>
            <person name="Li Q."/>
            <person name="Liu X."/>
            <person name="Ma X."/>
            <person name="Naidoo K."/>
            <person name="Pethybridge S.J."/>
            <person name="Sun J."/>
            <person name="Steenkamp E.T."/>
            <person name="van der Nest M.A."/>
            <person name="van Wyk S."/>
            <person name="Wingfield M.J."/>
            <person name="Xiong C."/>
            <person name="Yue Q."/>
            <person name="Zhang X."/>
        </authorList>
    </citation>
    <scope>NUCLEOTIDE SEQUENCE [LARGE SCALE GENOMIC DNA]</scope>
    <source>
        <strain evidence="5 6">DSM 5745</strain>
    </source>
</reference>
<dbReference type="Gene3D" id="3.30.40.10">
    <property type="entry name" value="Zinc/RING finger domain, C3HC4 (zinc finger)"/>
    <property type="match status" value="1"/>
</dbReference>
<evidence type="ECO:0000256" key="1">
    <source>
        <dbReference type="PROSITE-ProRule" id="PRU00175"/>
    </source>
</evidence>
<dbReference type="STRING" id="1810919.A0A3D8R9B0"/>
<feature type="transmembrane region" description="Helical" evidence="3">
    <location>
        <begin position="242"/>
        <end position="267"/>
    </location>
</feature>
<feature type="domain" description="RING-type" evidence="4">
    <location>
        <begin position="421"/>
        <end position="464"/>
    </location>
</feature>
<keyword evidence="1" id="KW-0479">Metal-binding</keyword>
<keyword evidence="6" id="KW-1185">Reference proteome</keyword>
<dbReference type="PANTHER" id="PTHR22765">
    <property type="entry name" value="RING FINGER AND PROTEASE ASSOCIATED DOMAIN-CONTAINING"/>
    <property type="match status" value="1"/>
</dbReference>
<dbReference type="InterPro" id="IPR051826">
    <property type="entry name" value="E3_ubiquitin-ligase_domain"/>
</dbReference>
<comment type="caution">
    <text evidence="5">The sequence shown here is derived from an EMBL/GenBank/DDBJ whole genome shotgun (WGS) entry which is preliminary data.</text>
</comment>
<accession>A0A3D8R9B0</accession>
<gene>
    <name evidence="5" type="ORF">DSM5745_08126</name>
</gene>
<dbReference type="PANTHER" id="PTHR22765:SF413">
    <property type="entry name" value="FINGER DOMAIN PROTEIN, PUTATIVE (AFU_ORTHOLOGUE AFUA_1G04600)-RELATED"/>
    <property type="match status" value="1"/>
</dbReference>
<dbReference type="SMART" id="SM00184">
    <property type="entry name" value="RING"/>
    <property type="match status" value="1"/>
</dbReference>
<keyword evidence="1" id="KW-0862">Zinc</keyword>
<proteinExistence type="predicted"/>
<protein>
    <recommendedName>
        <fullName evidence="4">RING-type domain-containing protein</fullName>
    </recommendedName>
</protein>
<dbReference type="GO" id="GO:0008270">
    <property type="term" value="F:zinc ion binding"/>
    <property type="evidence" value="ECO:0007669"/>
    <property type="project" value="UniProtKB-KW"/>
</dbReference>
<evidence type="ECO:0000259" key="4">
    <source>
        <dbReference type="PROSITE" id="PS50089"/>
    </source>
</evidence>
<keyword evidence="3" id="KW-0812">Transmembrane</keyword>
<dbReference type="EMBL" id="PVWQ01000010">
    <property type="protein sequence ID" value="RDW70615.1"/>
    <property type="molecule type" value="Genomic_DNA"/>
</dbReference>
<dbReference type="AlphaFoldDB" id="A0A3D8R9B0"/>
<evidence type="ECO:0000256" key="3">
    <source>
        <dbReference type="SAM" id="Phobius"/>
    </source>
</evidence>
<name>A0A3D8R9B0_9EURO</name>
<feature type="compositionally biased region" description="Basic and acidic residues" evidence="2">
    <location>
        <begin position="399"/>
        <end position="408"/>
    </location>
</feature>
<dbReference type="PROSITE" id="PS50089">
    <property type="entry name" value="ZF_RING_2"/>
    <property type="match status" value="1"/>
</dbReference>
<dbReference type="SUPFAM" id="SSF57850">
    <property type="entry name" value="RING/U-box"/>
    <property type="match status" value="1"/>
</dbReference>
<dbReference type="GeneID" id="38118496"/>